<accession>A0A9X3MY60</accession>
<dbReference type="RefSeq" id="WP_270044205.1">
    <property type="nucleotide sequence ID" value="NZ_JAPDOD010000040.1"/>
</dbReference>
<keyword evidence="4" id="KW-1185">Reference proteome</keyword>
<dbReference type="InterPro" id="IPR018658">
    <property type="entry name" value="DUF2089"/>
</dbReference>
<protein>
    <submittedName>
        <fullName evidence="3">DUF2089 domain-containing protein</fullName>
    </submittedName>
</protein>
<organism evidence="3 4">
    <name type="scientific">Solirubrobacter ginsenosidimutans</name>
    <dbReference type="NCBI Taxonomy" id="490573"/>
    <lineage>
        <taxon>Bacteria</taxon>
        <taxon>Bacillati</taxon>
        <taxon>Actinomycetota</taxon>
        <taxon>Thermoleophilia</taxon>
        <taxon>Solirubrobacterales</taxon>
        <taxon>Solirubrobacteraceae</taxon>
        <taxon>Solirubrobacter</taxon>
    </lineage>
</organism>
<feature type="domain" description="DUF2089" evidence="1">
    <location>
        <begin position="48"/>
        <end position="90"/>
    </location>
</feature>
<comment type="caution">
    <text evidence="3">The sequence shown here is derived from an EMBL/GenBank/DDBJ whole genome shotgun (WGS) entry which is preliminary data.</text>
</comment>
<feature type="domain" description="DUF2089" evidence="2">
    <location>
        <begin position="12"/>
        <end position="43"/>
    </location>
</feature>
<evidence type="ECO:0000313" key="4">
    <source>
        <dbReference type="Proteomes" id="UP001149140"/>
    </source>
</evidence>
<gene>
    <name evidence="3" type="ORF">OM076_32065</name>
</gene>
<dbReference type="EMBL" id="JAPDOD010000040">
    <property type="protein sequence ID" value="MDA0164950.1"/>
    <property type="molecule type" value="Genomic_DNA"/>
</dbReference>
<dbReference type="InterPro" id="IPR053957">
    <property type="entry name" value="DUF2089_Zn_ribbon"/>
</dbReference>
<dbReference type="Pfam" id="PF22747">
    <property type="entry name" value="Zn_ribbon_DUF2089"/>
    <property type="match status" value="1"/>
</dbReference>
<dbReference type="AlphaFoldDB" id="A0A9X3MY60"/>
<evidence type="ECO:0000313" key="3">
    <source>
        <dbReference type="EMBL" id="MDA0164950.1"/>
    </source>
</evidence>
<sequence length="122" mass="13405">MSHEHRRPPADCPACRSELLVTRLSCTACGTEVTGSFTTCPFCAQDAADRALLELFLLSRGNLKEVERRLGVSYPTARARIDAMIDRLGLRSQERRRLETLEALARGEIDVDAAMAAIGEAD</sequence>
<evidence type="ECO:0000259" key="2">
    <source>
        <dbReference type="Pfam" id="PF22747"/>
    </source>
</evidence>
<proteinExistence type="predicted"/>
<reference evidence="3" key="1">
    <citation type="submission" date="2022-10" db="EMBL/GenBank/DDBJ databases">
        <title>The WGS of Solirubrobacter ginsenosidimutans DSM 21036.</title>
        <authorList>
            <person name="Jiang Z."/>
        </authorList>
    </citation>
    <scope>NUCLEOTIDE SEQUENCE</scope>
    <source>
        <strain evidence="3">DSM 21036</strain>
    </source>
</reference>
<dbReference type="Proteomes" id="UP001149140">
    <property type="component" value="Unassembled WGS sequence"/>
</dbReference>
<dbReference type="Pfam" id="PF09862">
    <property type="entry name" value="DUF2089"/>
    <property type="match status" value="1"/>
</dbReference>
<name>A0A9X3MY60_9ACTN</name>
<evidence type="ECO:0000259" key="1">
    <source>
        <dbReference type="Pfam" id="PF09862"/>
    </source>
</evidence>